<protein>
    <submittedName>
        <fullName evidence="1">Uncharacterized protein</fullName>
    </submittedName>
</protein>
<name>A0ABS4QSK3_9NOCA</name>
<sequence length="231" mass="26954">MTQTVLAHRTTVPYAIASEDIPALSTHHPLGKIKKEEAEEVALIRDWFPDFAFAHLFHYMLEEKQRLYSWQEFCKWFQGEAVSGWLWEPSRQMVARAMAEGWSRQRADEAMRWRVGNFYYSFLREMHVIAALRERGLPMLFHPLADALFRVDAWCGNVLLELFVGNPMYKAGSRGGRKHRTEDYFADQPGFKVVRFEMRVQKTFGVVHVPPPWQIDRCAAAIRRALNSSHP</sequence>
<comment type="caution">
    <text evidence="1">The sequence shown here is derived from an EMBL/GenBank/DDBJ whole genome shotgun (WGS) entry which is preliminary data.</text>
</comment>
<proteinExistence type="predicted"/>
<dbReference type="RefSeq" id="WP_209896829.1">
    <property type="nucleotide sequence ID" value="NZ_JAGGMR010000001.1"/>
</dbReference>
<organism evidence="1 2">
    <name type="scientific">Nocardia goodfellowii</name>
    <dbReference type="NCBI Taxonomy" id="882446"/>
    <lineage>
        <taxon>Bacteria</taxon>
        <taxon>Bacillati</taxon>
        <taxon>Actinomycetota</taxon>
        <taxon>Actinomycetes</taxon>
        <taxon>Mycobacteriales</taxon>
        <taxon>Nocardiaceae</taxon>
        <taxon>Nocardia</taxon>
    </lineage>
</organism>
<dbReference type="EMBL" id="JAGGMR010000001">
    <property type="protein sequence ID" value="MBP2193601.1"/>
    <property type="molecule type" value="Genomic_DNA"/>
</dbReference>
<evidence type="ECO:0000313" key="2">
    <source>
        <dbReference type="Proteomes" id="UP001519325"/>
    </source>
</evidence>
<accession>A0ABS4QSK3</accession>
<gene>
    <name evidence="1" type="ORF">BJ987_006502</name>
</gene>
<keyword evidence="2" id="KW-1185">Reference proteome</keyword>
<reference evidence="1 2" key="1">
    <citation type="submission" date="2021-03" db="EMBL/GenBank/DDBJ databases">
        <title>Sequencing the genomes of 1000 actinobacteria strains.</title>
        <authorList>
            <person name="Klenk H.-P."/>
        </authorList>
    </citation>
    <scope>NUCLEOTIDE SEQUENCE [LARGE SCALE GENOMIC DNA]</scope>
    <source>
        <strain evidence="1 2">DSM 45516</strain>
    </source>
</reference>
<dbReference type="Proteomes" id="UP001519325">
    <property type="component" value="Unassembled WGS sequence"/>
</dbReference>
<evidence type="ECO:0000313" key="1">
    <source>
        <dbReference type="EMBL" id="MBP2193601.1"/>
    </source>
</evidence>